<proteinExistence type="predicted"/>
<protein>
    <submittedName>
        <fullName evidence="3">Uncharacterized protein</fullName>
    </submittedName>
</protein>
<keyword evidence="1" id="KW-0175">Coiled coil</keyword>
<feature type="compositionally biased region" description="Basic and acidic residues" evidence="2">
    <location>
        <begin position="568"/>
        <end position="581"/>
    </location>
</feature>
<organism evidence="3">
    <name type="scientific">Chaetoceros debilis</name>
    <dbReference type="NCBI Taxonomy" id="122233"/>
    <lineage>
        <taxon>Eukaryota</taxon>
        <taxon>Sar</taxon>
        <taxon>Stramenopiles</taxon>
        <taxon>Ochrophyta</taxon>
        <taxon>Bacillariophyta</taxon>
        <taxon>Coscinodiscophyceae</taxon>
        <taxon>Chaetocerotophycidae</taxon>
        <taxon>Chaetocerotales</taxon>
        <taxon>Chaetocerotaceae</taxon>
        <taxon>Chaetoceros</taxon>
    </lineage>
</organism>
<sequence>MAPSNFFKRNPRSLNRRHRQRSISLSLVLIGVALALSFILGLSVLSSVNEKSTALNPNSVITDPFDMYVGKDGDISDVSIEESTAEYRSNRQRAIQAAKRLNEKRLLKENYEQGLRDRRKEDYVAKLQEAELSKLKQREDLLKEEEEMKYYHYYEDSNDDEATAIGMTYRSDLLTFQRFVGSLRSTGYGGNIIIGVDEIDDEVENYLQEQNVTIKRLKPTQCTFETAKDRQKCYLPYPHIKKEWAHYPLTRDWLSSCDTCTGPVIFTTIEDTFFQKNPFGAGMPVVRRLHVYEQHPSVDSSETSAGILLKACLEIDLADEMKEDDPDMIPFRGILSGSTALGTRDDVIDFLGLVYSVVREWMQRSSCHFQHSSTDDGMAIVNFLRVKNRLPYRTRIMPHRTGIVNNIEFEGNIAYEAHIHLWKFRGLTIEDAANVPYDGGMGKGWIDKEYMVTDEDGFFIDVFFQKSSIVNGYKSFGKPYLKWLDKFLNIEGNNYGQKSQRRSESYYIEEGEAIELDPKPVRKEKIEKTGEVVVEKIKLEDMYYEYEGRIKSDNEVVQEKVSNAKPVPVEETHEKIEMEGSADKPISLASIDKKIKDPFALVLDDKHLK</sequence>
<dbReference type="AlphaFoldDB" id="A0A7S3PYE3"/>
<reference evidence="3" key="1">
    <citation type="submission" date="2021-01" db="EMBL/GenBank/DDBJ databases">
        <authorList>
            <person name="Corre E."/>
            <person name="Pelletier E."/>
            <person name="Niang G."/>
            <person name="Scheremetjew M."/>
            <person name="Finn R."/>
            <person name="Kale V."/>
            <person name="Holt S."/>
            <person name="Cochrane G."/>
            <person name="Meng A."/>
            <person name="Brown T."/>
            <person name="Cohen L."/>
        </authorList>
    </citation>
    <scope>NUCLEOTIDE SEQUENCE</scope>
    <source>
        <strain evidence="3">MM31A-1</strain>
    </source>
</reference>
<feature type="coiled-coil region" evidence="1">
    <location>
        <begin position="84"/>
        <end position="147"/>
    </location>
</feature>
<dbReference type="EMBL" id="HBIO01006394">
    <property type="protein sequence ID" value="CAE0459830.1"/>
    <property type="molecule type" value="Transcribed_RNA"/>
</dbReference>
<evidence type="ECO:0000256" key="1">
    <source>
        <dbReference type="SAM" id="Coils"/>
    </source>
</evidence>
<accession>A0A7S3PYE3</accession>
<gene>
    <name evidence="3" type="ORF">CDEB00056_LOCUS4671</name>
</gene>
<evidence type="ECO:0000256" key="2">
    <source>
        <dbReference type="SAM" id="MobiDB-lite"/>
    </source>
</evidence>
<feature type="region of interest" description="Disordered" evidence="2">
    <location>
        <begin position="561"/>
        <end position="581"/>
    </location>
</feature>
<evidence type="ECO:0000313" key="3">
    <source>
        <dbReference type="EMBL" id="CAE0459830.1"/>
    </source>
</evidence>
<name>A0A7S3PYE3_9STRA</name>